<dbReference type="Proteomes" id="UP001060215">
    <property type="component" value="Chromosome 8"/>
</dbReference>
<organism evidence="1 2">
    <name type="scientific">Camellia lanceoleosa</name>
    <dbReference type="NCBI Taxonomy" id="1840588"/>
    <lineage>
        <taxon>Eukaryota</taxon>
        <taxon>Viridiplantae</taxon>
        <taxon>Streptophyta</taxon>
        <taxon>Embryophyta</taxon>
        <taxon>Tracheophyta</taxon>
        <taxon>Spermatophyta</taxon>
        <taxon>Magnoliopsida</taxon>
        <taxon>eudicotyledons</taxon>
        <taxon>Gunneridae</taxon>
        <taxon>Pentapetalae</taxon>
        <taxon>asterids</taxon>
        <taxon>Ericales</taxon>
        <taxon>Theaceae</taxon>
        <taxon>Camellia</taxon>
    </lineage>
</organism>
<sequence>MHGHSEHWKAGNMQERQSRVTIVVKATGESSESSTSLSVVKSVQNVIRELVDRLLNSQVIHYTLPESLEKYVQIGSAGLDDRLSYCHLFFDDSTYFKLRSLTYSDGVDEYAVSRFLSEVFTNELDSHGKICSLVKELALRKFDMKEEGSAFASSSVDLGSARQTETRVQRQLSGKKSDIETYRSDINTKHQRTGSSLSGT</sequence>
<dbReference type="EMBL" id="CM045765">
    <property type="protein sequence ID" value="KAI8000826.1"/>
    <property type="molecule type" value="Genomic_DNA"/>
</dbReference>
<name>A0ACC0GI29_9ERIC</name>
<evidence type="ECO:0000313" key="2">
    <source>
        <dbReference type="Proteomes" id="UP001060215"/>
    </source>
</evidence>
<reference evidence="1 2" key="1">
    <citation type="journal article" date="2022" name="Plant J.">
        <title>Chromosome-level genome of Camellia lanceoleosa provides a valuable resource for understanding genome evolution and self-incompatibility.</title>
        <authorList>
            <person name="Gong W."/>
            <person name="Xiao S."/>
            <person name="Wang L."/>
            <person name="Liao Z."/>
            <person name="Chang Y."/>
            <person name="Mo W."/>
            <person name="Hu G."/>
            <person name="Li W."/>
            <person name="Zhao G."/>
            <person name="Zhu H."/>
            <person name="Hu X."/>
            <person name="Ji K."/>
            <person name="Xiang X."/>
            <person name="Song Q."/>
            <person name="Yuan D."/>
            <person name="Jin S."/>
            <person name="Zhang L."/>
        </authorList>
    </citation>
    <scope>NUCLEOTIDE SEQUENCE [LARGE SCALE GENOMIC DNA]</scope>
    <source>
        <strain evidence="1">SQ_2022a</strain>
    </source>
</reference>
<proteinExistence type="predicted"/>
<accession>A0ACC0GI29</accession>
<keyword evidence="2" id="KW-1185">Reference proteome</keyword>
<evidence type="ECO:0000313" key="1">
    <source>
        <dbReference type="EMBL" id="KAI8000826.1"/>
    </source>
</evidence>
<gene>
    <name evidence="1" type="ORF">LOK49_LG09G01637</name>
</gene>
<comment type="caution">
    <text evidence="1">The sequence shown here is derived from an EMBL/GenBank/DDBJ whole genome shotgun (WGS) entry which is preliminary data.</text>
</comment>
<protein>
    <submittedName>
        <fullName evidence="1">ATP-dependent DNA helicase Q-like 5</fullName>
    </submittedName>
</protein>